<dbReference type="GO" id="GO:0009862">
    <property type="term" value="P:systemic acquired resistance, salicylic acid mediated signaling pathway"/>
    <property type="evidence" value="ECO:0007669"/>
    <property type="project" value="UniProtKB-ARBA"/>
</dbReference>
<sequence>MYNLSVCSFMAFGISLPPKMVLASLRLKQGNGRCTNVPRNVNLEKLQNNYLFPEISKRELQHLEKYPNAKVISLGIGDTTEPIPEQISLSMANYAHSLSTAEGYRGYGAEQGNQALRKAIAETFYKDVAIKDAEIFVSDGSQCDISRLQLLLGSKVTIAVQDPSFPAYIDSSVIIGQAGDFQDKTGKYQKIEYMQLSPENNFFPDLTITPRTDIIFFCSPNNPTGHAATRKQLQQLVDFARDNGSIIIFDSAYATYISDGSPKSIFEIPGSKEVAIEISSFSKFAGFTGVRLGWTVVPEELLFSGGFPVIHDFNRIVCTCFNGASSIAQAGGLACLSPEGFQAIRTVIDYYKENARILVDTFASLGLEVYGGVNAPYVWVHFPGSESWNVFTEILEKTHIITVPGSGFGPGGAEYIRISAFGKRVRIIEASWRLEKLFSMGKSPFLSL</sequence>
<dbReference type="OrthoDB" id="7042322at2759"/>
<dbReference type="GO" id="GO:0030170">
    <property type="term" value="F:pyridoxal phosphate binding"/>
    <property type="evidence" value="ECO:0007669"/>
    <property type="project" value="InterPro"/>
</dbReference>
<evidence type="ECO:0000256" key="5">
    <source>
        <dbReference type="ARBA" id="ARBA00061511"/>
    </source>
</evidence>
<evidence type="ECO:0000313" key="8">
    <source>
        <dbReference type="Proteomes" id="UP000436088"/>
    </source>
</evidence>
<protein>
    <submittedName>
        <fullName evidence="7">Aminotransferase ALD1</fullName>
    </submittedName>
</protein>
<name>A0A6A2X4T9_HIBSY</name>
<evidence type="ECO:0000256" key="1">
    <source>
        <dbReference type="ARBA" id="ARBA00001933"/>
    </source>
</evidence>
<reference evidence="7" key="1">
    <citation type="submission" date="2019-09" db="EMBL/GenBank/DDBJ databases">
        <title>Draft genome information of white flower Hibiscus syriacus.</title>
        <authorList>
            <person name="Kim Y.-M."/>
        </authorList>
    </citation>
    <scope>NUCLEOTIDE SEQUENCE [LARGE SCALE GENOMIC DNA]</scope>
    <source>
        <strain evidence="7">YM2019G1</strain>
    </source>
</reference>
<accession>A0A6A2X4T9</accession>
<dbReference type="InterPro" id="IPR015424">
    <property type="entry name" value="PyrdxlP-dep_Trfase"/>
</dbReference>
<dbReference type="PANTHER" id="PTHR43144">
    <property type="entry name" value="AMINOTRANSFERASE"/>
    <property type="match status" value="1"/>
</dbReference>
<dbReference type="FunFam" id="3.40.640.10:FF:000099">
    <property type="entry name" value="LL-diaminopimelate aminotransferase, chloroplastic"/>
    <property type="match status" value="1"/>
</dbReference>
<dbReference type="Gene3D" id="3.40.640.10">
    <property type="entry name" value="Type I PLP-dependent aspartate aminotransferase-like (Major domain)"/>
    <property type="match status" value="1"/>
</dbReference>
<comment type="caution">
    <text evidence="7">The sequence shown here is derived from an EMBL/GenBank/DDBJ whole genome shotgun (WGS) entry which is preliminary data.</text>
</comment>
<dbReference type="Pfam" id="PF00155">
    <property type="entry name" value="Aminotran_1_2"/>
    <property type="match status" value="1"/>
</dbReference>
<dbReference type="SUPFAM" id="SSF53383">
    <property type="entry name" value="PLP-dependent transferases"/>
    <property type="match status" value="1"/>
</dbReference>
<evidence type="ECO:0000256" key="2">
    <source>
        <dbReference type="ARBA" id="ARBA00022576"/>
    </source>
</evidence>
<keyword evidence="2 7" id="KW-0032">Aminotransferase</keyword>
<proteinExistence type="inferred from homology"/>
<gene>
    <name evidence="7" type="ORF">F3Y22_tig00112206pilonHSYRG00195</name>
</gene>
<comment type="cofactor">
    <cofactor evidence="1">
        <name>pyridoxal 5'-phosphate</name>
        <dbReference type="ChEBI" id="CHEBI:597326"/>
    </cofactor>
</comment>
<evidence type="ECO:0000259" key="6">
    <source>
        <dbReference type="Pfam" id="PF00155"/>
    </source>
</evidence>
<dbReference type="InterPro" id="IPR004839">
    <property type="entry name" value="Aminotransferase_I/II_large"/>
</dbReference>
<dbReference type="Proteomes" id="UP000436088">
    <property type="component" value="Unassembled WGS sequence"/>
</dbReference>
<keyword evidence="4" id="KW-0663">Pyridoxal phosphate</keyword>
<organism evidence="7 8">
    <name type="scientific">Hibiscus syriacus</name>
    <name type="common">Rose of Sharon</name>
    <dbReference type="NCBI Taxonomy" id="106335"/>
    <lineage>
        <taxon>Eukaryota</taxon>
        <taxon>Viridiplantae</taxon>
        <taxon>Streptophyta</taxon>
        <taxon>Embryophyta</taxon>
        <taxon>Tracheophyta</taxon>
        <taxon>Spermatophyta</taxon>
        <taxon>Magnoliopsida</taxon>
        <taxon>eudicotyledons</taxon>
        <taxon>Gunneridae</taxon>
        <taxon>Pentapetalae</taxon>
        <taxon>rosids</taxon>
        <taxon>malvids</taxon>
        <taxon>Malvales</taxon>
        <taxon>Malvaceae</taxon>
        <taxon>Malvoideae</taxon>
        <taxon>Hibiscus</taxon>
    </lineage>
</organism>
<keyword evidence="3" id="KW-0808">Transferase</keyword>
<dbReference type="AlphaFoldDB" id="A0A6A2X4T9"/>
<comment type="similarity">
    <text evidence="5">Belongs to the class-I pyridoxal-phosphate-dependent aminotransferase family. LL-diaminopimelate aminotransferase subfamily.</text>
</comment>
<dbReference type="NCBIfam" id="TIGR03542">
    <property type="entry name" value="DAPAT_plant"/>
    <property type="match status" value="1"/>
</dbReference>
<keyword evidence="8" id="KW-1185">Reference proteome</keyword>
<dbReference type="Gene3D" id="3.90.1150.10">
    <property type="entry name" value="Aspartate Aminotransferase, domain 1"/>
    <property type="match status" value="1"/>
</dbReference>
<dbReference type="InterPro" id="IPR015421">
    <property type="entry name" value="PyrdxlP-dep_Trfase_major"/>
</dbReference>
<dbReference type="InterPro" id="IPR015422">
    <property type="entry name" value="PyrdxlP-dep_Trfase_small"/>
</dbReference>
<evidence type="ECO:0000256" key="3">
    <source>
        <dbReference type="ARBA" id="ARBA00022679"/>
    </source>
</evidence>
<dbReference type="InterPro" id="IPR019942">
    <property type="entry name" value="DapL/ALD1"/>
</dbReference>
<evidence type="ECO:0000313" key="7">
    <source>
        <dbReference type="EMBL" id="KAE8670062.1"/>
    </source>
</evidence>
<dbReference type="CDD" id="cd00609">
    <property type="entry name" value="AAT_like"/>
    <property type="match status" value="1"/>
</dbReference>
<dbReference type="EMBL" id="VEPZ02001516">
    <property type="protein sequence ID" value="KAE8670062.1"/>
    <property type="molecule type" value="Genomic_DNA"/>
</dbReference>
<evidence type="ECO:0000256" key="4">
    <source>
        <dbReference type="ARBA" id="ARBA00022898"/>
    </source>
</evidence>
<dbReference type="GO" id="GO:0008483">
    <property type="term" value="F:transaminase activity"/>
    <property type="evidence" value="ECO:0007669"/>
    <property type="project" value="UniProtKB-KW"/>
</dbReference>
<feature type="domain" description="Aminotransferase class I/classII large" evidence="6">
    <location>
        <begin position="70"/>
        <end position="420"/>
    </location>
</feature>